<name>A0A0F9TAJ0_9ZZZZ</name>
<protein>
    <submittedName>
        <fullName evidence="1">Uncharacterized protein</fullName>
    </submittedName>
</protein>
<proteinExistence type="predicted"/>
<reference evidence="1" key="1">
    <citation type="journal article" date="2015" name="Nature">
        <title>Complex archaea that bridge the gap between prokaryotes and eukaryotes.</title>
        <authorList>
            <person name="Spang A."/>
            <person name="Saw J.H."/>
            <person name="Jorgensen S.L."/>
            <person name="Zaremba-Niedzwiedzka K."/>
            <person name="Martijn J."/>
            <person name="Lind A.E."/>
            <person name="van Eijk R."/>
            <person name="Schleper C."/>
            <person name="Guy L."/>
            <person name="Ettema T.J."/>
        </authorList>
    </citation>
    <scope>NUCLEOTIDE SEQUENCE</scope>
</reference>
<comment type="caution">
    <text evidence="1">The sequence shown here is derived from an EMBL/GenBank/DDBJ whole genome shotgun (WGS) entry which is preliminary data.</text>
</comment>
<evidence type="ECO:0000313" key="1">
    <source>
        <dbReference type="EMBL" id="KKN71992.1"/>
    </source>
</evidence>
<accession>A0A0F9TAJ0</accession>
<organism evidence="1">
    <name type="scientific">marine sediment metagenome</name>
    <dbReference type="NCBI Taxonomy" id="412755"/>
    <lineage>
        <taxon>unclassified sequences</taxon>
        <taxon>metagenomes</taxon>
        <taxon>ecological metagenomes</taxon>
    </lineage>
</organism>
<gene>
    <name evidence="1" type="ORF">LCGC14_0415370</name>
</gene>
<dbReference type="AlphaFoldDB" id="A0A0F9TAJ0"/>
<sequence>MKSSQSGVKLSLVIVSIIILGVSAWFNQANAEDNPSKIQTKSELTVAD</sequence>
<dbReference type="EMBL" id="LAZR01000372">
    <property type="protein sequence ID" value="KKN71992.1"/>
    <property type="molecule type" value="Genomic_DNA"/>
</dbReference>